<dbReference type="AlphaFoldDB" id="A0A1R1RZZ4"/>
<comment type="similarity">
    <text evidence="1">Belongs to the bacterial solute-binding protein 8 family.</text>
</comment>
<name>A0A1R1RZZ4_9BACI</name>
<dbReference type="InterPro" id="IPR054828">
    <property type="entry name" value="Vit_B12_bind_prot"/>
</dbReference>
<dbReference type="InterPro" id="IPR002491">
    <property type="entry name" value="ABC_transptr_periplasmic_BD"/>
</dbReference>
<feature type="domain" description="Fe/B12 periplasmic-binding" evidence="4">
    <location>
        <begin position="60"/>
        <end position="313"/>
    </location>
</feature>
<dbReference type="NCBIfam" id="NF038402">
    <property type="entry name" value="TroA_like"/>
    <property type="match status" value="1"/>
</dbReference>
<dbReference type="CDD" id="cd01143">
    <property type="entry name" value="YvrC"/>
    <property type="match status" value="1"/>
</dbReference>
<dbReference type="OrthoDB" id="9816357at2"/>
<reference evidence="5 6" key="1">
    <citation type="submission" date="2017-01" db="EMBL/GenBank/DDBJ databases">
        <title>Bacillus phylogenomics.</title>
        <authorList>
            <person name="Dunlap C."/>
        </authorList>
    </citation>
    <scope>NUCLEOTIDE SEQUENCE [LARGE SCALE GENOMIC DNA]</scope>
    <source>
        <strain evidence="5 6">NRRL B-41282</strain>
    </source>
</reference>
<gene>
    <name evidence="5" type="ORF">BW143_14070</name>
</gene>
<protein>
    <submittedName>
        <fullName evidence="5">ABC transporter substrate-binding protein</fullName>
    </submittedName>
</protein>
<organism evidence="5 6">
    <name type="scientific">Bacillus swezeyi</name>
    <dbReference type="NCBI Taxonomy" id="1925020"/>
    <lineage>
        <taxon>Bacteria</taxon>
        <taxon>Bacillati</taxon>
        <taxon>Bacillota</taxon>
        <taxon>Bacilli</taxon>
        <taxon>Bacillales</taxon>
        <taxon>Bacillaceae</taxon>
        <taxon>Bacillus</taxon>
    </lineage>
</organism>
<dbReference type="PROSITE" id="PS50983">
    <property type="entry name" value="FE_B12_PBP"/>
    <property type="match status" value="1"/>
</dbReference>
<dbReference type="Pfam" id="PF01497">
    <property type="entry name" value="Peripla_BP_2"/>
    <property type="match status" value="1"/>
</dbReference>
<keyword evidence="2 3" id="KW-0732">Signal</keyword>
<accession>A0A1R1RZZ4</accession>
<sequence>MKKFAGLLLSLLLAAGVLAGCGSAEAPAQQQKQEKTAEAFPAEVKDASGKEIKIEKEPQKIVSLMPSNTEITYALGLGKKVVGVTDFDTYPKEVKDVEKIGGMEFNTEKIISLNPDLVLAHASSMQSAEEGLKQLRDAGIPVVTVNDATSFEETYQSINMIGEATGAKQEAGDLVKSMKSDLAAIKEKAERISESEQKKVFVEVSPAPDIYTTGKGTFMNEMLEAIHAKNAASEQEGWAKMTEESIVKLNPDVIVTTNGATSVDEIKKRSGWSNVKAIQNNEVYDVDPDLVTRPGPRLIKGVEELAENIYPDVFKK</sequence>
<dbReference type="Gene3D" id="3.40.50.1980">
    <property type="entry name" value="Nitrogenase molybdenum iron protein domain"/>
    <property type="match status" value="2"/>
</dbReference>
<dbReference type="GO" id="GO:0071281">
    <property type="term" value="P:cellular response to iron ion"/>
    <property type="evidence" value="ECO:0007669"/>
    <property type="project" value="TreeGrafter"/>
</dbReference>
<dbReference type="PANTHER" id="PTHR30535">
    <property type="entry name" value="VITAMIN B12-BINDING PROTEIN"/>
    <property type="match status" value="1"/>
</dbReference>
<dbReference type="Proteomes" id="UP000187367">
    <property type="component" value="Unassembled WGS sequence"/>
</dbReference>
<evidence type="ECO:0000259" key="4">
    <source>
        <dbReference type="PROSITE" id="PS50983"/>
    </source>
</evidence>
<proteinExistence type="inferred from homology"/>
<evidence type="ECO:0000256" key="2">
    <source>
        <dbReference type="ARBA" id="ARBA00022729"/>
    </source>
</evidence>
<comment type="caution">
    <text evidence="5">The sequence shown here is derived from an EMBL/GenBank/DDBJ whole genome shotgun (WGS) entry which is preliminary data.</text>
</comment>
<dbReference type="SUPFAM" id="SSF53807">
    <property type="entry name" value="Helical backbone' metal receptor"/>
    <property type="match status" value="1"/>
</dbReference>
<evidence type="ECO:0000256" key="1">
    <source>
        <dbReference type="ARBA" id="ARBA00008814"/>
    </source>
</evidence>
<dbReference type="FunFam" id="3.40.50.1980:FF:000035">
    <property type="entry name" value="Iron ABC transporter substrate-binding protein"/>
    <property type="match status" value="1"/>
</dbReference>
<feature type="signal peptide" evidence="3">
    <location>
        <begin position="1"/>
        <end position="19"/>
    </location>
</feature>
<dbReference type="EMBL" id="MTJL01000027">
    <property type="protein sequence ID" value="OMI03970.1"/>
    <property type="molecule type" value="Genomic_DNA"/>
</dbReference>
<accession>A0A1R1QIB8</accession>
<feature type="chain" id="PRO_5043149279" evidence="3">
    <location>
        <begin position="20"/>
        <end position="316"/>
    </location>
</feature>
<dbReference type="PROSITE" id="PS51257">
    <property type="entry name" value="PROKAR_LIPOPROTEIN"/>
    <property type="match status" value="1"/>
</dbReference>
<evidence type="ECO:0000313" key="5">
    <source>
        <dbReference type="EMBL" id="OMI03970.1"/>
    </source>
</evidence>
<dbReference type="PANTHER" id="PTHR30535:SF34">
    <property type="entry name" value="MOLYBDATE-BINDING PROTEIN MOLA"/>
    <property type="match status" value="1"/>
</dbReference>
<dbReference type="InterPro" id="IPR050902">
    <property type="entry name" value="ABC_Transporter_SBP"/>
</dbReference>
<evidence type="ECO:0000313" key="6">
    <source>
        <dbReference type="Proteomes" id="UP000187367"/>
    </source>
</evidence>
<keyword evidence="6" id="KW-1185">Reference proteome</keyword>
<dbReference type="RefSeq" id="WP_076760770.1">
    <property type="nucleotide sequence ID" value="NZ_JARMMH010000011.1"/>
</dbReference>
<evidence type="ECO:0000256" key="3">
    <source>
        <dbReference type="SAM" id="SignalP"/>
    </source>
</evidence>